<keyword evidence="12" id="KW-0732">Signal</keyword>
<protein>
    <recommendedName>
        <fullName evidence="3 11">FAD:protein FMN transferase</fullName>
        <ecNumber evidence="2 11">2.7.1.180</ecNumber>
    </recommendedName>
    <alternativeName>
        <fullName evidence="9 11">Flavin transferase</fullName>
    </alternativeName>
</protein>
<dbReference type="RefSeq" id="WP_341427200.1">
    <property type="nucleotide sequence ID" value="NZ_JBBUTG010000012.1"/>
</dbReference>
<evidence type="ECO:0000256" key="9">
    <source>
        <dbReference type="ARBA" id="ARBA00031306"/>
    </source>
</evidence>
<name>A0ABU9BTJ7_9BURK</name>
<dbReference type="PANTHER" id="PTHR30040">
    <property type="entry name" value="THIAMINE BIOSYNTHESIS LIPOPROTEIN APBE"/>
    <property type="match status" value="1"/>
</dbReference>
<dbReference type="PIRSF" id="PIRSF006268">
    <property type="entry name" value="ApbE"/>
    <property type="match status" value="1"/>
</dbReference>
<dbReference type="EC" id="2.7.1.180" evidence="2 11"/>
<evidence type="ECO:0000256" key="1">
    <source>
        <dbReference type="ARBA" id="ARBA00001946"/>
    </source>
</evidence>
<evidence type="ECO:0000256" key="6">
    <source>
        <dbReference type="ARBA" id="ARBA00022723"/>
    </source>
</evidence>
<keyword evidence="4 11" id="KW-0285">Flavoprotein</keyword>
<comment type="similarity">
    <text evidence="11">Belongs to the ApbE family.</text>
</comment>
<evidence type="ECO:0000313" key="14">
    <source>
        <dbReference type="Proteomes" id="UP001371218"/>
    </source>
</evidence>
<evidence type="ECO:0000256" key="8">
    <source>
        <dbReference type="ARBA" id="ARBA00022842"/>
    </source>
</evidence>
<keyword evidence="14" id="KW-1185">Reference proteome</keyword>
<organism evidence="13 14">
    <name type="scientific">Ideonella lacteola</name>
    <dbReference type="NCBI Taxonomy" id="2984193"/>
    <lineage>
        <taxon>Bacteria</taxon>
        <taxon>Pseudomonadati</taxon>
        <taxon>Pseudomonadota</taxon>
        <taxon>Betaproteobacteria</taxon>
        <taxon>Burkholderiales</taxon>
        <taxon>Sphaerotilaceae</taxon>
        <taxon>Ideonella</taxon>
    </lineage>
</organism>
<dbReference type="GO" id="GO:0016740">
    <property type="term" value="F:transferase activity"/>
    <property type="evidence" value="ECO:0007669"/>
    <property type="project" value="UniProtKB-KW"/>
</dbReference>
<gene>
    <name evidence="13" type="ORF">AACH06_18310</name>
</gene>
<comment type="cofactor">
    <cofactor evidence="1">
        <name>Mg(2+)</name>
        <dbReference type="ChEBI" id="CHEBI:18420"/>
    </cofactor>
</comment>
<feature type="signal peptide" evidence="12">
    <location>
        <begin position="1"/>
        <end position="21"/>
    </location>
</feature>
<evidence type="ECO:0000256" key="3">
    <source>
        <dbReference type="ARBA" id="ARBA00016337"/>
    </source>
</evidence>
<dbReference type="InterPro" id="IPR003374">
    <property type="entry name" value="ApbE-like_sf"/>
</dbReference>
<dbReference type="Gene3D" id="3.10.520.10">
    <property type="entry name" value="ApbE-like domains"/>
    <property type="match status" value="1"/>
</dbReference>
<keyword evidence="7 11" id="KW-0274">FAD</keyword>
<reference evidence="13 14" key="1">
    <citation type="submission" date="2024-04" db="EMBL/GenBank/DDBJ databases">
        <title>Novel species of the genus Ideonella isolated from streams.</title>
        <authorList>
            <person name="Lu H."/>
        </authorList>
    </citation>
    <scope>NUCLEOTIDE SEQUENCE [LARGE SCALE GENOMIC DNA]</scope>
    <source>
        <strain evidence="13 14">DXS29W</strain>
    </source>
</reference>
<evidence type="ECO:0000256" key="11">
    <source>
        <dbReference type="PIRNR" id="PIRNR006268"/>
    </source>
</evidence>
<keyword evidence="6 11" id="KW-0479">Metal-binding</keyword>
<comment type="catalytic activity">
    <reaction evidence="10 11">
        <text>L-threonyl-[protein] + FAD = FMN-L-threonyl-[protein] + AMP + H(+)</text>
        <dbReference type="Rhea" id="RHEA:36847"/>
        <dbReference type="Rhea" id="RHEA-COMP:11060"/>
        <dbReference type="Rhea" id="RHEA-COMP:11061"/>
        <dbReference type="ChEBI" id="CHEBI:15378"/>
        <dbReference type="ChEBI" id="CHEBI:30013"/>
        <dbReference type="ChEBI" id="CHEBI:57692"/>
        <dbReference type="ChEBI" id="CHEBI:74257"/>
        <dbReference type="ChEBI" id="CHEBI:456215"/>
        <dbReference type="EC" id="2.7.1.180"/>
    </reaction>
</comment>
<evidence type="ECO:0000256" key="5">
    <source>
        <dbReference type="ARBA" id="ARBA00022679"/>
    </source>
</evidence>
<keyword evidence="8 11" id="KW-0460">Magnesium</keyword>
<feature type="chain" id="PRO_5046159771" description="FAD:protein FMN transferase" evidence="12">
    <location>
        <begin position="22"/>
        <end position="331"/>
    </location>
</feature>
<sequence>MKRRPLLLATLSAGLSPASPAAPQGLVWRRRDWIGFGTTLSLRAGAAQADRLEQALDEAVRVARQIEAQMSLFDPDSALSRLNREGRLERVPAELMTVLRLAQWVSRHTSGAFDATVQPLWQLFEHARQEGRVPSATEVAQTRSSVGWQGLRIEPGRVAFSRRGMSVTLNGIAQGHACDRVREVLHRHGIAHALIDTGEWATMGGNANGQPWHLGVADPRGAPHPIALIAPNGQCVATSADSPSDFTPDHRHHHIVDPNTGWSPPQLAAVTVAARRAALADALTKPMFMAGPDGITSLARRWGVEVLWVDKQGRRGCTPGWHLLDATRATA</sequence>
<dbReference type="SUPFAM" id="SSF143631">
    <property type="entry name" value="ApbE-like"/>
    <property type="match status" value="1"/>
</dbReference>
<evidence type="ECO:0000313" key="13">
    <source>
        <dbReference type="EMBL" id="MEK8032778.1"/>
    </source>
</evidence>
<dbReference type="Pfam" id="PF02424">
    <property type="entry name" value="ApbE"/>
    <property type="match status" value="1"/>
</dbReference>
<evidence type="ECO:0000256" key="7">
    <source>
        <dbReference type="ARBA" id="ARBA00022827"/>
    </source>
</evidence>
<proteinExistence type="inferred from homology"/>
<keyword evidence="5 11" id="KW-0808">Transferase</keyword>
<evidence type="ECO:0000256" key="10">
    <source>
        <dbReference type="ARBA" id="ARBA00048540"/>
    </source>
</evidence>
<evidence type="ECO:0000256" key="4">
    <source>
        <dbReference type="ARBA" id="ARBA00022630"/>
    </source>
</evidence>
<accession>A0ABU9BTJ7</accession>
<evidence type="ECO:0000256" key="2">
    <source>
        <dbReference type="ARBA" id="ARBA00011955"/>
    </source>
</evidence>
<dbReference type="InterPro" id="IPR024932">
    <property type="entry name" value="ApbE"/>
</dbReference>
<evidence type="ECO:0000256" key="12">
    <source>
        <dbReference type="SAM" id="SignalP"/>
    </source>
</evidence>
<comment type="caution">
    <text evidence="13">The sequence shown here is derived from an EMBL/GenBank/DDBJ whole genome shotgun (WGS) entry which is preliminary data.</text>
</comment>
<dbReference type="EMBL" id="JBBUTG010000012">
    <property type="protein sequence ID" value="MEK8032778.1"/>
    <property type="molecule type" value="Genomic_DNA"/>
</dbReference>
<dbReference type="PANTHER" id="PTHR30040:SF2">
    <property type="entry name" value="FAD:PROTEIN FMN TRANSFERASE"/>
    <property type="match status" value="1"/>
</dbReference>
<dbReference type="Proteomes" id="UP001371218">
    <property type="component" value="Unassembled WGS sequence"/>
</dbReference>